<keyword evidence="2" id="KW-0175">Coiled coil</keyword>
<dbReference type="OrthoDB" id="5296275at2"/>
<gene>
    <name evidence="4" type="ORF">C7389_111101</name>
</gene>
<dbReference type="EMBL" id="SNVV01000011">
    <property type="protein sequence ID" value="TDN49622.1"/>
    <property type="molecule type" value="Genomic_DNA"/>
</dbReference>
<sequence>MSQPAHIFQTQANAAPPSSWAQRALPRASRPPAPVPAKAFLPRGARLHELDPHLHCSIIGTCLSTTALRKLVPKFCDLVRAKASDLDIHHMAVQLATEGGDGARALHKLLDTVYAPEIKRFRRYQSEAEVEAAWAGCLKHGDVPGAYWALMTHPAATPGLRQHAFGEVHMLSHLVGAANRADIRRLLALEEENTTLKDKVDRQQQRLRDLGAAQAALARQERSRPAETSADERVRALETTLKNNEMALQASEQASAHHAGRLEKAEARLKEAEDWASTLEAALIEAHRQINAQQQELDAVETHLADTFAPQAEAGAAPTPLKGKRIVYVGGRPQAANTIRALVEAAGGELLLHDGGIEDRRGMLTTTLAGADLVVFPVDCISHNSVALLKRGCERFNIPYRPLRSSGVASFAALVAEMACPENARAQCGAASRICLHHG</sequence>
<proteinExistence type="inferred from homology"/>
<feature type="compositionally biased region" description="Polar residues" evidence="3">
    <location>
        <begin position="1"/>
        <end position="13"/>
    </location>
</feature>
<accession>A0A4V3BMC8</accession>
<protein>
    <submittedName>
        <fullName evidence="4">Uncharacterized protein DUF2325</fullName>
    </submittedName>
</protein>
<reference evidence="4 5" key="1">
    <citation type="submission" date="2019-03" db="EMBL/GenBank/DDBJ databases">
        <title>Genomic Encyclopedia of Type Strains, Phase IV (KMG-IV): sequencing the most valuable type-strain genomes for metagenomic binning, comparative biology and taxonomic classification.</title>
        <authorList>
            <person name="Goeker M."/>
        </authorList>
    </citation>
    <scope>NUCLEOTIDE SEQUENCE [LARGE SCALE GENOMIC DNA]</scope>
    <source>
        <strain evidence="4 5">DSM 12121</strain>
    </source>
</reference>
<comment type="caution">
    <text evidence="4">The sequence shown here is derived from an EMBL/GenBank/DDBJ whole genome shotgun (WGS) entry which is preliminary data.</text>
</comment>
<evidence type="ECO:0000256" key="2">
    <source>
        <dbReference type="SAM" id="Coils"/>
    </source>
</evidence>
<dbReference type="Pfam" id="PF10087">
    <property type="entry name" value="DUF2325"/>
    <property type="match status" value="1"/>
</dbReference>
<dbReference type="SUPFAM" id="SSF57997">
    <property type="entry name" value="Tropomyosin"/>
    <property type="match status" value="1"/>
</dbReference>
<dbReference type="InterPro" id="IPR016772">
    <property type="entry name" value="UCP020408"/>
</dbReference>
<name>A0A4V3BMC8_9RHOO</name>
<dbReference type="AlphaFoldDB" id="A0A4V3BMC8"/>
<evidence type="ECO:0000313" key="5">
    <source>
        <dbReference type="Proteomes" id="UP000295129"/>
    </source>
</evidence>
<dbReference type="RefSeq" id="WP_133592417.1">
    <property type="nucleotide sequence ID" value="NZ_SNVV01000011.1"/>
</dbReference>
<evidence type="ECO:0000256" key="1">
    <source>
        <dbReference type="ARBA" id="ARBA00007189"/>
    </source>
</evidence>
<dbReference type="Proteomes" id="UP000295129">
    <property type="component" value="Unassembled WGS sequence"/>
</dbReference>
<feature type="region of interest" description="Disordered" evidence="3">
    <location>
        <begin position="1"/>
        <end position="35"/>
    </location>
</feature>
<comment type="similarity">
    <text evidence="1">Belongs to the UPF0751 family.</text>
</comment>
<evidence type="ECO:0000256" key="3">
    <source>
        <dbReference type="SAM" id="MobiDB-lite"/>
    </source>
</evidence>
<feature type="coiled-coil region" evidence="2">
    <location>
        <begin position="234"/>
        <end position="303"/>
    </location>
</feature>
<feature type="region of interest" description="Disordered" evidence="3">
    <location>
        <begin position="212"/>
        <end position="231"/>
    </location>
</feature>
<evidence type="ECO:0000313" key="4">
    <source>
        <dbReference type="EMBL" id="TDN49622.1"/>
    </source>
</evidence>
<feature type="compositionally biased region" description="Basic and acidic residues" evidence="3">
    <location>
        <begin position="219"/>
        <end position="231"/>
    </location>
</feature>
<organism evidence="4 5">
    <name type="scientific">Azoarcus indigens</name>
    <dbReference type="NCBI Taxonomy" id="29545"/>
    <lineage>
        <taxon>Bacteria</taxon>
        <taxon>Pseudomonadati</taxon>
        <taxon>Pseudomonadota</taxon>
        <taxon>Betaproteobacteria</taxon>
        <taxon>Rhodocyclales</taxon>
        <taxon>Zoogloeaceae</taxon>
        <taxon>Azoarcus</taxon>
    </lineage>
</organism>
<keyword evidence="5" id="KW-1185">Reference proteome</keyword>